<dbReference type="RefSeq" id="WP_132001799.1">
    <property type="nucleotide sequence ID" value="NZ_JABUHM010000001.1"/>
</dbReference>
<comment type="caution">
    <text evidence="7">The sequence shown here is derived from an EMBL/GenBank/DDBJ whole genome shotgun (WGS) entry which is preliminary data.</text>
</comment>
<reference evidence="7 8" key="1">
    <citation type="journal article" date="2015" name="Stand. Genomic Sci.">
        <title>Genomic Encyclopedia of Bacterial and Archaeal Type Strains, Phase III: the genomes of soil and plant-associated and newly described type strains.</title>
        <authorList>
            <person name="Whitman W.B."/>
            <person name="Woyke T."/>
            <person name="Klenk H.P."/>
            <person name="Zhou Y."/>
            <person name="Lilburn T.G."/>
            <person name="Beck B.J."/>
            <person name="De Vos P."/>
            <person name="Vandamme P."/>
            <person name="Eisen J.A."/>
            <person name="Garrity G."/>
            <person name="Hugenholtz P."/>
            <person name="Kyrpides N.C."/>
        </authorList>
    </citation>
    <scope>NUCLEOTIDE SEQUENCE [LARGE SCALE GENOMIC DNA]</scope>
    <source>
        <strain evidence="7 8">CV53</strain>
    </source>
</reference>
<sequence length="212" mass="23137">MYATTAGSYMPSVMKKTFALSLGIAFIGTMLGVYIPPAMFLPLVILELALLIGALFLRKRKAISYSFLYLFTFISGMTTYPIVAHYLAIGGVSTVIMAFGTTAAVFSGLAIYASTTKRDLTFLGGMLFAALIALIAISIFNMFWPLSSAGMLAFSFVGVMVFSGYVLYDFNRMKQHGITAEEIPLMALNLYLDFLNLFVNILRIIGILGSKD</sequence>
<dbReference type="EMBL" id="SLVV01000002">
    <property type="protein sequence ID" value="TCN27209.1"/>
    <property type="molecule type" value="Genomic_DNA"/>
</dbReference>
<feature type="transmembrane region" description="Helical" evidence="6">
    <location>
        <begin position="17"/>
        <end position="34"/>
    </location>
</feature>
<feature type="transmembrane region" description="Helical" evidence="6">
    <location>
        <begin position="69"/>
        <end position="89"/>
    </location>
</feature>
<keyword evidence="3 6" id="KW-0812">Transmembrane</keyword>
<dbReference type="CDD" id="cd10432">
    <property type="entry name" value="BI-1-like_bacterial"/>
    <property type="match status" value="1"/>
</dbReference>
<keyword evidence="8" id="KW-1185">Reference proteome</keyword>
<dbReference type="GO" id="GO:0005886">
    <property type="term" value="C:plasma membrane"/>
    <property type="evidence" value="ECO:0007669"/>
    <property type="project" value="TreeGrafter"/>
</dbReference>
<feature type="transmembrane region" description="Helical" evidence="6">
    <location>
        <begin position="95"/>
        <end position="113"/>
    </location>
</feature>
<evidence type="ECO:0000256" key="3">
    <source>
        <dbReference type="ARBA" id="ARBA00022692"/>
    </source>
</evidence>
<comment type="subcellular location">
    <subcellularLocation>
        <location evidence="1">Membrane</location>
        <topology evidence="1">Multi-pass membrane protein</topology>
    </subcellularLocation>
</comment>
<dbReference type="Pfam" id="PF01027">
    <property type="entry name" value="Bax1-I"/>
    <property type="match status" value="1"/>
</dbReference>
<proteinExistence type="inferred from homology"/>
<evidence type="ECO:0000313" key="7">
    <source>
        <dbReference type="EMBL" id="TCN27209.1"/>
    </source>
</evidence>
<organism evidence="7 8">
    <name type="scientific">Mesobacillus foraminis</name>
    <dbReference type="NCBI Taxonomy" id="279826"/>
    <lineage>
        <taxon>Bacteria</taxon>
        <taxon>Bacillati</taxon>
        <taxon>Bacillota</taxon>
        <taxon>Bacilli</taxon>
        <taxon>Bacillales</taxon>
        <taxon>Bacillaceae</taxon>
        <taxon>Mesobacillus</taxon>
    </lineage>
</organism>
<evidence type="ECO:0000313" key="8">
    <source>
        <dbReference type="Proteomes" id="UP000295689"/>
    </source>
</evidence>
<dbReference type="InterPro" id="IPR006214">
    <property type="entry name" value="Bax_inhibitor_1-related"/>
</dbReference>
<feature type="transmembrane region" description="Helical" evidence="6">
    <location>
        <begin position="149"/>
        <end position="168"/>
    </location>
</feature>
<feature type="transmembrane region" description="Helical" evidence="6">
    <location>
        <begin position="188"/>
        <end position="209"/>
    </location>
</feature>
<evidence type="ECO:0000256" key="5">
    <source>
        <dbReference type="ARBA" id="ARBA00023136"/>
    </source>
</evidence>
<keyword evidence="5 6" id="KW-0472">Membrane</keyword>
<gene>
    <name evidence="7" type="ORF">EV146_102155</name>
</gene>
<dbReference type="PANTHER" id="PTHR23291">
    <property type="entry name" value="BAX INHIBITOR-RELATED"/>
    <property type="match status" value="1"/>
</dbReference>
<dbReference type="AlphaFoldDB" id="A0A4R2BLU6"/>
<dbReference type="PANTHER" id="PTHR23291:SF50">
    <property type="entry name" value="PROTEIN LIFEGUARD 4"/>
    <property type="match status" value="1"/>
</dbReference>
<protein>
    <recommendedName>
        <fullName evidence="9">Modulator of FtsH protease</fullName>
    </recommendedName>
</protein>
<evidence type="ECO:0000256" key="6">
    <source>
        <dbReference type="RuleBase" id="RU004379"/>
    </source>
</evidence>
<feature type="transmembrane region" description="Helical" evidence="6">
    <location>
        <begin position="120"/>
        <end position="143"/>
    </location>
</feature>
<accession>A0A4R2BLU6</accession>
<feature type="transmembrane region" description="Helical" evidence="6">
    <location>
        <begin position="40"/>
        <end position="57"/>
    </location>
</feature>
<comment type="similarity">
    <text evidence="2 6">Belongs to the BI1 family.</text>
</comment>
<dbReference type="Proteomes" id="UP000295689">
    <property type="component" value="Unassembled WGS sequence"/>
</dbReference>
<evidence type="ECO:0000256" key="4">
    <source>
        <dbReference type="ARBA" id="ARBA00022989"/>
    </source>
</evidence>
<name>A0A4R2BLU6_9BACI</name>
<evidence type="ECO:0000256" key="1">
    <source>
        <dbReference type="ARBA" id="ARBA00004141"/>
    </source>
</evidence>
<evidence type="ECO:0000256" key="2">
    <source>
        <dbReference type="ARBA" id="ARBA00010350"/>
    </source>
</evidence>
<keyword evidence="4 6" id="KW-1133">Transmembrane helix</keyword>
<evidence type="ECO:0008006" key="9">
    <source>
        <dbReference type="Google" id="ProtNLM"/>
    </source>
</evidence>